<name>V8P7N9_OPHHA</name>
<feature type="chain" id="PRO_5004771435" description="MAC-inhibitory protein" evidence="14">
    <location>
        <begin position="26"/>
        <end position="123"/>
    </location>
</feature>
<evidence type="ECO:0000256" key="7">
    <source>
        <dbReference type="ARBA" id="ARBA00023136"/>
    </source>
</evidence>
<dbReference type="Pfam" id="PF25152">
    <property type="entry name" value="CD59"/>
    <property type="match status" value="1"/>
</dbReference>
<dbReference type="Proteomes" id="UP000018936">
    <property type="component" value="Unassembled WGS sequence"/>
</dbReference>
<keyword evidence="9" id="KW-0325">Glycoprotein</keyword>
<evidence type="ECO:0000256" key="10">
    <source>
        <dbReference type="ARBA" id="ARBA00023288"/>
    </source>
</evidence>
<dbReference type="OrthoDB" id="10011411at2759"/>
<evidence type="ECO:0000313" key="17">
    <source>
        <dbReference type="Proteomes" id="UP000018936"/>
    </source>
</evidence>
<comment type="subcellular location">
    <subcellularLocation>
        <location evidence="1">Membrane</location>
        <topology evidence="1">Lipid-anchor</topology>
        <topology evidence="1">GPI-anchor</topology>
    </subcellularLocation>
    <subcellularLocation>
        <location evidence="2">Secreted</location>
    </subcellularLocation>
</comment>
<evidence type="ECO:0000256" key="1">
    <source>
        <dbReference type="ARBA" id="ARBA00004589"/>
    </source>
</evidence>
<dbReference type="GO" id="GO:0098552">
    <property type="term" value="C:side of membrane"/>
    <property type="evidence" value="ECO:0007669"/>
    <property type="project" value="UniProtKB-KW"/>
</dbReference>
<evidence type="ECO:0000256" key="8">
    <source>
        <dbReference type="ARBA" id="ARBA00023157"/>
    </source>
</evidence>
<dbReference type="PANTHER" id="PTHR20914:SF9">
    <property type="entry name" value="COILED, ISOFORM A"/>
    <property type="match status" value="1"/>
</dbReference>
<evidence type="ECO:0000256" key="3">
    <source>
        <dbReference type="ARBA" id="ARBA00011481"/>
    </source>
</evidence>
<keyword evidence="7" id="KW-0472">Membrane</keyword>
<protein>
    <recommendedName>
        <fullName evidence="12">MAC-inhibitory protein</fullName>
    </recommendedName>
    <alternativeName>
        <fullName evidence="13">Membrane attack complex inhibition factor</fullName>
    </alternativeName>
    <alternativeName>
        <fullName evidence="11">Protectin</fullName>
    </alternativeName>
</protein>
<keyword evidence="6 14" id="KW-0732">Signal</keyword>
<keyword evidence="17" id="KW-1185">Reference proteome</keyword>
<organism evidence="16 17">
    <name type="scientific">Ophiophagus hannah</name>
    <name type="common">King cobra</name>
    <name type="synonym">Naja hannah</name>
    <dbReference type="NCBI Taxonomy" id="8665"/>
    <lineage>
        <taxon>Eukaryota</taxon>
        <taxon>Metazoa</taxon>
        <taxon>Chordata</taxon>
        <taxon>Craniata</taxon>
        <taxon>Vertebrata</taxon>
        <taxon>Euteleostomi</taxon>
        <taxon>Lepidosauria</taxon>
        <taxon>Squamata</taxon>
        <taxon>Bifurcata</taxon>
        <taxon>Unidentata</taxon>
        <taxon>Episquamata</taxon>
        <taxon>Toxicofera</taxon>
        <taxon>Serpentes</taxon>
        <taxon>Colubroidea</taxon>
        <taxon>Elapidae</taxon>
        <taxon>Elapinae</taxon>
        <taxon>Ophiophagus</taxon>
    </lineage>
</organism>
<reference evidence="16 17" key="1">
    <citation type="journal article" date="2013" name="Proc. Natl. Acad. Sci. U.S.A.">
        <title>The king cobra genome reveals dynamic gene evolution and adaptation in the snake venom system.</title>
        <authorList>
            <person name="Vonk F.J."/>
            <person name="Casewell N.R."/>
            <person name="Henkel C.V."/>
            <person name="Heimberg A.M."/>
            <person name="Jansen H.J."/>
            <person name="McCleary R.J."/>
            <person name="Kerkkamp H.M."/>
            <person name="Vos R.A."/>
            <person name="Guerreiro I."/>
            <person name="Calvete J.J."/>
            <person name="Wuster W."/>
            <person name="Woods A.E."/>
            <person name="Logan J.M."/>
            <person name="Harrison R.A."/>
            <person name="Castoe T.A."/>
            <person name="de Koning A.P."/>
            <person name="Pollock D.D."/>
            <person name="Yandell M."/>
            <person name="Calderon D."/>
            <person name="Renjifo C."/>
            <person name="Currier R.B."/>
            <person name="Salgado D."/>
            <person name="Pla D."/>
            <person name="Sanz L."/>
            <person name="Hyder A.S."/>
            <person name="Ribeiro J.M."/>
            <person name="Arntzen J.W."/>
            <person name="van den Thillart G.E."/>
            <person name="Boetzer M."/>
            <person name="Pirovano W."/>
            <person name="Dirks R.P."/>
            <person name="Spaink H.P."/>
            <person name="Duboule D."/>
            <person name="McGlinn E."/>
            <person name="Kini R.M."/>
            <person name="Richardson M.K."/>
        </authorList>
    </citation>
    <scope>NUCLEOTIDE SEQUENCE</scope>
    <source>
        <tissue evidence="16">Blood</tissue>
    </source>
</reference>
<dbReference type="Gene3D" id="2.10.60.10">
    <property type="entry name" value="CD59"/>
    <property type="match status" value="1"/>
</dbReference>
<keyword evidence="4" id="KW-0964">Secreted</keyword>
<sequence>MNSFLVTATITTTFILALFLHSGNALVCYNCPVDNCDKNITCKGEQDTCLIVYHGLKNTSRCWKYSDCNIDFISLNFSTKDFRYRCCQWNLCNNAPNVVTSKIVLSGAFLLTVVHMLKFLVWN</sequence>
<accession>V8P7N9</accession>
<dbReference type="SMART" id="SM00134">
    <property type="entry name" value="LU"/>
    <property type="match status" value="1"/>
</dbReference>
<feature type="signal peptide" evidence="14">
    <location>
        <begin position="1"/>
        <end position="25"/>
    </location>
</feature>
<keyword evidence="5" id="KW-0336">GPI-anchor</keyword>
<evidence type="ECO:0000256" key="11">
    <source>
        <dbReference type="ARBA" id="ARBA00029920"/>
    </source>
</evidence>
<dbReference type="InterPro" id="IPR050918">
    <property type="entry name" value="CNF-like_PLA2_Inhibitor"/>
</dbReference>
<keyword evidence="8" id="KW-1015">Disulfide bond</keyword>
<keyword evidence="10" id="KW-0449">Lipoprotein</keyword>
<dbReference type="GO" id="GO:0005576">
    <property type="term" value="C:extracellular region"/>
    <property type="evidence" value="ECO:0007669"/>
    <property type="project" value="UniProtKB-SubCell"/>
</dbReference>
<evidence type="ECO:0000256" key="12">
    <source>
        <dbReference type="ARBA" id="ARBA00031590"/>
    </source>
</evidence>
<evidence type="ECO:0000256" key="9">
    <source>
        <dbReference type="ARBA" id="ARBA00023180"/>
    </source>
</evidence>
<evidence type="ECO:0000256" key="14">
    <source>
        <dbReference type="SAM" id="SignalP"/>
    </source>
</evidence>
<dbReference type="PANTHER" id="PTHR20914">
    <property type="entry name" value="LY6/PLAUR DOMAIN-CONTAINING PROTEIN 8"/>
    <property type="match status" value="1"/>
</dbReference>
<dbReference type="InterPro" id="IPR016054">
    <property type="entry name" value="LY6_UPA_recep-like"/>
</dbReference>
<evidence type="ECO:0000313" key="16">
    <source>
        <dbReference type="EMBL" id="ETE70013.1"/>
    </source>
</evidence>
<evidence type="ECO:0000259" key="15">
    <source>
        <dbReference type="SMART" id="SM00134"/>
    </source>
</evidence>
<dbReference type="CDD" id="cd23554">
    <property type="entry name" value="TFP_LU_ECD_CD59"/>
    <property type="match status" value="1"/>
</dbReference>
<gene>
    <name evidence="16" type="primary">CD59</name>
    <name evidence="16" type="ORF">L345_04176</name>
</gene>
<evidence type="ECO:0000256" key="2">
    <source>
        <dbReference type="ARBA" id="ARBA00004613"/>
    </source>
</evidence>
<evidence type="ECO:0000256" key="6">
    <source>
        <dbReference type="ARBA" id="ARBA00022729"/>
    </source>
</evidence>
<comment type="caution">
    <text evidence="16">The sequence shown here is derived from an EMBL/GenBank/DDBJ whole genome shotgun (WGS) entry which is preliminary data.</text>
</comment>
<evidence type="ECO:0000256" key="4">
    <source>
        <dbReference type="ARBA" id="ARBA00022525"/>
    </source>
</evidence>
<dbReference type="SUPFAM" id="SSF57302">
    <property type="entry name" value="Snake toxin-like"/>
    <property type="match status" value="1"/>
</dbReference>
<dbReference type="InterPro" id="IPR056949">
    <property type="entry name" value="CD59"/>
</dbReference>
<dbReference type="AlphaFoldDB" id="V8P7N9"/>
<feature type="domain" description="UPAR/Ly6" evidence="15">
    <location>
        <begin position="26"/>
        <end position="102"/>
    </location>
</feature>
<evidence type="ECO:0000256" key="5">
    <source>
        <dbReference type="ARBA" id="ARBA00022622"/>
    </source>
</evidence>
<evidence type="ECO:0000256" key="13">
    <source>
        <dbReference type="ARBA" id="ARBA00031867"/>
    </source>
</evidence>
<comment type="subunit">
    <text evidence="3">Interacts with T-cell surface antigen CD2.</text>
</comment>
<proteinExistence type="predicted"/>
<dbReference type="InterPro" id="IPR045860">
    <property type="entry name" value="Snake_toxin-like_sf"/>
</dbReference>
<dbReference type="EMBL" id="AZIM01000637">
    <property type="protein sequence ID" value="ETE70013.1"/>
    <property type="molecule type" value="Genomic_DNA"/>
</dbReference>